<comment type="caution">
    <text evidence="3">The sequence shown here is derived from an EMBL/GenBank/DDBJ whole genome shotgun (WGS) entry which is preliminary data.</text>
</comment>
<accession>A0A4Y8KPS4</accession>
<evidence type="ECO:0000313" key="3">
    <source>
        <dbReference type="EMBL" id="TFD80784.1"/>
    </source>
</evidence>
<keyword evidence="4" id="KW-1185">Reference proteome</keyword>
<reference evidence="3 4" key="1">
    <citation type="submission" date="2019-03" db="EMBL/GenBank/DDBJ databases">
        <title>Genomics of glacier-inhabiting Cryobacterium strains.</title>
        <authorList>
            <person name="Liu Q."/>
            <person name="Xin Y.-H."/>
        </authorList>
    </citation>
    <scope>NUCLEOTIDE SEQUENCE [LARGE SCALE GENOMIC DNA]</scope>
    <source>
        <strain evidence="3 4">CGMCC 1.4292</strain>
    </source>
</reference>
<protein>
    <submittedName>
        <fullName evidence="3">DUF3376 domain-containing protein</fullName>
    </submittedName>
</protein>
<gene>
    <name evidence="3" type="ORF">E3T53_03870</name>
</gene>
<dbReference type="OrthoDB" id="8728704at2"/>
<sequence length="1211" mass="129895">MTQPVGFAVRVRLREDDPPPELVPEPFDDTQARPYDRTLRLALAMRGGVSLAVWIGGTVAELDILRRLRLVRKANGMAAYMLVADPGSATRDHVLDAHVLARAGLYARMLAARGFDRVELDVLAGASAGGLNAVTYAAAQRNGAAPDEMLHTWVAGAGMWRLFQRAGLRPILAPLRGDDYFARAINNALSGYYDPDIAAGSGPHRADRVVVDLSATVLDREDGPDRGTREGRGHFHFVGAAHPDNAEEDPYAAQDAERKEYRRAIPPFGSPEREQSLARLAYAARATSSVPGGFEPALIFSVATSTTSPPDDRIDMSFAFHAHRTATDVPFRIIDGGLTDNIPIDRAYRAIRNMPSSVHSRRALIYLNPKGPLSIRPHVPEPYTGMLPPSDLAVTEIPPRTDRLSLALNVIGGALAISFGRESGDAKAETLDDFRRELILEQGRDQALAVLVADLTLVGTATALRTWVRYRASTDFDLLTRVLLDPAVWQLGTDQQGRAVATALELRQLTALEKDMVVHYDELAAQGGEQQLRDNPVCAGPEALHQASLNLLSWIQSLERARFEQVAHTGIMIDCADYPTVGDVRVAVYGVLDEAEQARDRVLARVVADVNALPDGSNAQRIAGVVRAEWLRQRAVSPGWALLDRIVAVLQRIPAEDALIASSTEWAQSPWRGLSRRSGLRALDTCAFTAARGIREPLLTLDFWSVSAGEHPAHHRAFVALLRAQLREGLRAALTLPATQLQPVVIDSLLSDDVLRPVAKLNGANLASLSGFLSSEWRLNDWWWGRLDAGAGVARFLRALPIDAPLPPDSNGDAEPDPVLFVQDEILLQAEAHQEWAPVTRSAPGRVRTPDEIRAGLARGADSLGNLEPGYRVAVGSRAVRVASRALTRWGSPAWMHVVNWLLRPVGVLAPVVLDLPRALAVAAVLGGALALSSSAAMIPGAFTGAPVFSILLLTVALLGVALAGYRSVHAFAQWATIIDIVVGLDASAGSDRATEVRRQRRLAIFWCVVGMIGGGGYVSAGLLAYPGVIAAPAALVLVLAGCGAFLNVAARVGTLPQSNGYLFRDTALGVTGLLVLLIVPLTSRALGGWIASLTAQPGALLVAVSAALVSLVVNWGWQAGWHAASPRAVLTSVVGFVSWLVQASAAAGAAWLVAAALLGLPGWNESVALSIVGISCALFVSGTVQWWLPDLLAWLPQYEPQDLTRRVTER</sequence>
<dbReference type="Pfam" id="PF11856">
    <property type="entry name" value="DUF3376"/>
    <property type="match status" value="1"/>
</dbReference>
<dbReference type="EMBL" id="SOHQ01000013">
    <property type="protein sequence ID" value="TFD80784.1"/>
    <property type="molecule type" value="Genomic_DNA"/>
</dbReference>
<dbReference type="RefSeq" id="WP_134173749.1">
    <property type="nucleotide sequence ID" value="NZ_SODI01000001.1"/>
</dbReference>
<dbReference type="Proteomes" id="UP000298218">
    <property type="component" value="Unassembled WGS sequence"/>
</dbReference>
<evidence type="ECO:0000259" key="1">
    <source>
        <dbReference type="Pfam" id="PF01734"/>
    </source>
</evidence>
<organism evidence="3 4">
    <name type="scientific">Cryobacterium psychrophilum</name>
    <dbReference type="NCBI Taxonomy" id="41988"/>
    <lineage>
        <taxon>Bacteria</taxon>
        <taxon>Bacillati</taxon>
        <taxon>Actinomycetota</taxon>
        <taxon>Actinomycetes</taxon>
        <taxon>Micrococcales</taxon>
        <taxon>Microbacteriaceae</taxon>
        <taxon>Cryobacterium</taxon>
    </lineage>
</organism>
<dbReference type="InterPro" id="IPR024282">
    <property type="entry name" value="DUF3376"/>
</dbReference>
<dbReference type="Pfam" id="PF01734">
    <property type="entry name" value="Patatin"/>
    <property type="match status" value="1"/>
</dbReference>
<proteinExistence type="predicted"/>
<feature type="domain" description="PNPLA" evidence="1">
    <location>
        <begin position="102"/>
        <end position="347"/>
    </location>
</feature>
<feature type="domain" description="DUF3376" evidence="2">
    <location>
        <begin position="759"/>
        <end position="792"/>
    </location>
</feature>
<evidence type="ECO:0000259" key="2">
    <source>
        <dbReference type="Pfam" id="PF11856"/>
    </source>
</evidence>
<dbReference type="GO" id="GO:0006629">
    <property type="term" value="P:lipid metabolic process"/>
    <property type="evidence" value="ECO:0007669"/>
    <property type="project" value="InterPro"/>
</dbReference>
<name>A0A4Y8KPS4_9MICO</name>
<dbReference type="InterPro" id="IPR002641">
    <property type="entry name" value="PNPLA_dom"/>
</dbReference>
<dbReference type="AlphaFoldDB" id="A0A4Y8KPS4"/>
<dbReference type="Gene3D" id="3.40.1090.10">
    <property type="entry name" value="Cytosolic phospholipase A2 catalytic domain"/>
    <property type="match status" value="1"/>
</dbReference>
<dbReference type="SUPFAM" id="SSF52151">
    <property type="entry name" value="FabD/lysophospholipase-like"/>
    <property type="match status" value="1"/>
</dbReference>
<dbReference type="InterPro" id="IPR016035">
    <property type="entry name" value="Acyl_Trfase/lysoPLipase"/>
</dbReference>
<evidence type="ECO:0000313" key="4">
    <source>
        <dbReference type="Proteomes" id="UP000298218"/>
    </source>
</evidence>